<dbReference type="InterPro" id="IPR013783">
    <property type="entry name" value="Ig-like_fold"/>
</dbReference>
<keyword evidence="3" id="KW-1185">Reference proteome</keyword>
<dbReference type="InterPro" id="IPR003961">
    <property type="entry name" value="FN3_dom"/>
</dbReference>
<feature type="domain" description="Fibronectin type-III" evidence="1">
    <location>
        <begin position="1"/>
        <end position="57"/>
    </location>
</feature>
<dbReference type="OrthoDB" id="438268at2759"/>
<dbReference type="SUPFAM" id="SSF49265">
    <property type="entry name" value="Fibronectin type III"/>
    <property type="match status" value="1"/>
</dbReference>
<gene>
    <name evidence="2" type="ORF">PXEA_LOCUS16822</name>
</gene>
<name>A0A448WYJ8_9PLAT</name>
<dbReference type="EMBL" id="CAAALY010061606">
    <property type="protein sequence ID" value="VEL23382.1"/>
    <property type="molecule type" value="Genomic_DNA"/>
</dbReference>
<dbReference type="AlphaFoldDB" id="A0A448WYJ8"/>
<sequence>MDSSLLIKDFEIPSDSTRSYLLTGLENYTCYWIRIASATKVGFGEFSEKFDVYTDLAPPSPPHLTSVSLSDKNECLLVNWSHPVIGLPQLSLSSHPNSWTPTTPIDSNGATQVLQAVNLPSDTESLSDDGTGSVLHTQTTYLVCWRPLLSSRLGIYYKPYHSGELTISGLIVGGLLHPEEPIEYTRTAGPQILPQNNCVTSLSNASPHHSVSSI</sequence>
<dbReference type="PROSITE" id="PS50853">
    <property type="entry name" value="FN3"/>
    <property type="match status" value="1"/>
</dbReference>
<dbReference type="InterPro" id="IPR036116">
    <property type="entry name" value="FN3_sf"/>
</dbReference>
<dbReference type="Gene3D" id="2.60.40.10">
    <property type="entry name" value="Immunoglobulins"/>
    <property type="match status" value="1"/>
</dbReference>
<evidence type="ECO:0000313" key="2">
    <source>
        <dbReference type="EMBL" id="VEL23382.1"/>
    </source>
</evidence>
<protein>
    <recommendedName>
        <fullName evidence="1">Fibronectin type-III domain-containing protein</fullName>
    </recommendedName>
</protein>
<organism evidence="2 3">
    <name type="scientific">Protopolystoma xenopodis</name>
    <dbReference type="NCBI Taxonomy" id="117903"/>
    <lineage>
        <taxon>Eukaryota</taxon>
        <taxon>Metazoa</taxon>
        <taxon>Spiralia</taxon>
        <taxon>Lophotrochozoa</taxon>
        <taxon>Platyhelminthes</taxon>
        <taxon>Monogenea</taxon>
        <taxon>Polyopisthocotylea</taxon>
        <taxon>Polystomatidea</taxon>
        <taxon>Polystomatidae</taxon>
        <taxon>Protopolystoma</taxon>
    </lineage>
</organism>
<dbReference type="CDD" id="cd00063">
    <property type="entry name" value="FN3"/>
    <property type="match status" value="1"/>
</dbReference>
<comment type="caution">
    <text evidence="2">The sequence shown here is derived from an EMBL/GenBank/DDBJ whole genome shotgun (WGS) entry which is preliminary data.</text>
</comment>
<accession>A0A448WYJ8</accession>
<evidence type="ECO:0000259" key="1">
    <source>
        <dbReference type="PROSITE" id="PS50853"/>
    </source>
</evidence>
<reference evidence="2" key="1">
    <citation type="submission" date="2018-11" db="EMBL/GenBank/DDBJ databases">
        <authorList>
            <consortium name="Pathogen Informatics"/>
        </authorList>
    </citation>
    <scope>NUCLEOTIDE SEQUENCE</scope>
</reference>
<dbReference type="Proteomes" id="UP000784294">
    <property type="component" value="Unassembled WGS sequence"/>
</dbReference>
<proteinExistence type="predicted"/>
<evidence type="ECO:0000313" key="3">
    <source>
        <dbReference type="Proteomes" id="UP000784294"/>
    </source>
</evidence>